<keyword evidence="6" id="KW-1185">Reference proteome</keyword>
<reference evidence="5" key="1">
    <citation type="journal article" date="2022" name="Int. J. Mol. Sci.">
        <title>Draft Genome of Tanacetum Coccineum: Genomic Comparison of Closely Related Tanacetum-Family Plants.</title>
        <authorList>
            <person name="Yamashiro T."/>
            <person name="Shiraishi A."/>
            <person name="Nakayama K."/>
            <person name="Satake H."/>
        </authorList>
    </citation>
    <scope>NUCLEOTIDE SEQUENCE</scope>
</reference>
<dbReference type="PANTHER" id="PTHR11439">
    <property type="entry name" value="GAG-POL-RELATED RETROTRANSPOSON"/>
    <property type="match status" value="1"/>
</dbReference>
<dbReference type="InterPro" id="IPR036397">
    <property type="entry name" value="RNaseH_sf"/>
</dbReference>
<protein>
    <submittedName>
        <fullName evidence="5">Ribonuclease H-like domain-containing protein</fullName>
    </submittedName>
</protein>
<name>A0ABQ5A3Z3_9ASTR</name>
<dbReference type="InterPro" id="IPR013103">
    <property type="entry name" value="RVT_2"/>
</dbReference>
<evidence type="ECO:0000256" key="1">
    <source>
        <dbReference type="ARBA" id="ARBA00022750"/>
    </source>
</evidence>
<dbReference type="InterPro" id="IPR001584">
    <property type="entry name" value="Integrase_cat-core"/>
</dbReference>
<feature type="domain" description="Integrase catalytic" evidence="4">
    <location>
        <begin position="445"/>
        <end position="629"/>
    </location>
</feature>
<dbReference type="SUPFAM" id="SSF56672">
    <property type="entry name" value="DNA/RNA polymerases"/>
    <property type="match status" value="1"/>
</dbReference>
<keyword evidence="2" id="KW-0175">Coiled coil</keyword>
<evidence type="ECO:0000256" key="3">
    <source>
        <dbReference type="SAM" id="MobiDB-lite"/>
    </source>
</evidence>
<reference evidence="5" key="2">
    <citation type="submission" date="2022-01" db="EMBL/GenBank/DDBJ databases">
        <authorList>
            <person name="Yamashiro T."/>
            <person name="Shiraishi A."/>
            <person name="Satake H."/>
            <person name="Nakayama K."/>
        </authorList>
    </citation>
    <scope>NUCLEOTIDE SEQUENCE</scope>
</reference>
<gene>
    <name evidence="5" type="ORF">Tco_0804312</name>
</gene>
<dbReference type="InterPro" id="IPR054722">
    <property type="entry name" value="PolX-like_BBD"/>
</dbReference>
<feature type="region of interest" description="Disordered" evidence="3">
    <location>
        <begin position="719"/>
        <end position="739"/>
    </location>
</feature>
<keyword evidence="1" id="KW-0378">Hydrolase</keyword>
<evidence type="ECO:0000313" key="6">
    <source>
        <dbReference type="Proteomes" id="UP001151760"/>
    </source>
</evidence>
<proteinExistence type="predicted"/>
<keyword evidence="1" id="KW-0064">Aspartyl protease</keyword>
<evidence type="ECO:0000313" key="5">
    <source>
        <dbReference type="EMBL" id="GJS97344.1"/>
    </source>
</evidence>
<dbReference type="InterPro" id="IPR012337">
    <property type="entry name" value="RNaseH-like_sf"/>
</dbReference>
<dbReference type="PROSITE" id="PS50994">
    <property type="entry name" value="INTEGRASE"/>
    <property type="match status" value="1"/>
</dbReference>
<dbReference type="Proteomes" id="UP001151760">
    <property type="component" value="Unassembled WGS sequence"/>
</dbReference>
<dbReference type="InterPro" id="IPR043502">
    <property type="entry name" value="DNA/RNA_pol_sf"/>
</dbReference>
<comment type="caution">
    <text evidence="5">The sequence shown here is derived from an EMBL/GenBank/DDBJ whole genome shotgun (WGS) entry which is preliminary data.</text>
</comment>
<dbReference type="EMBL" id="BQNB010011955">
    <property type="protein sequence ID" value="GJS97344.1"/>
    <property type="molecule type" value="Genomic_DNA"/>
</dbReference>
<dbReference type="Gene3D" id="3.30.420.10">
    <property type="entry name" value="Ribonuclease H-like superfamily/Ribonuclease H"/>
    <property type="match status" value="1"/>
</dbReference>
<accession>A0ABQ5A3Z3</accession>
<dbReference type="PANTHER" id="PTHR11439:SF495">
    <property type="entry name" value="REVERSE TRANSCRIPTASE, RNA-DEPENDENT DNA POLYMERASE-RELATED"/>
    <property type="match status" value="1"/>
</dbReference>
<evidence type="ECO:0000259" key="4">
    <source>
        <dbReference type="PROSITE" id="PS50994"/>
    </source>
</evidence>
<dbReference type="Pfam" id="PF07727">
    <property type="entry name" value="RVT_2"/>
    <property type="match status" value="1"/>
</dbReference>
<evidence type="ECO:0000256" key="2">
    <source>
        <dbReference type="SAM" id="Coils"/>
    </source>
</evidence>
<dbReference type="SUPFAM" id="SSF53098">
    <property type="entry name" value="Ribonuclease H-like"/>
    <property type="match status" value="1"/>
</dbReference>
<sequence length="1224" mass="139218">MDDPNITMEEYIQLMADKARGLDQTFNWETATYGKVYCEDLDSFTNFETDFPAIVYNDASTSNQNVSSEPTRVQNEVNTAYGVSTANTQVSTASTQVSTANLSDDTVYAFLASQPNISHLVHEDLKQIHEDDLEEMDLKWHDTAGYDKSKVKCFNYHKLRHFARECKGPRNLDNRSMNQDISKRTINVEEISSKAMLAIDEASFHWSFMVDEEVPTDMALIAFSDFEFNKSEFNLATYKRGLAYVEEQLVFYKKNEVLFCEQLAVLKRDISYKDSEISVLKSELEKLKQEKESNQLKIEKFDNASKSLDKLTGSQIPDNSRKGLGFANCNYHQKERVVSGNNYTRVNYNYSAKKAHLSAHRDIVPRAVLMKTGLSPLNTARPINTAHPKTTVYSARPIVKGKVNTARLKAVNTSRPNTAVVNAARANQSHPQKEDQGYVDSGCSRYMTSNMSYLLDFKELDGGYVTFGGGAKGGRITGKGTLKTGKLDFKDVYFVKELQFTWVFFLASKDETSGILKSFITQIENLVDKKVKIIRCDNGTEFKNRVMSEFCEKKGIKREFSIARTPQQNGVAERRNRTLIEAARTMLADSKLPTTFWAEAVNTACYVQNRLLVVKPHNKTPYELFRGRTPSLSFLKLFGYHVTILNTLDHLGKFDVNFDDGFFVGYSLNSKAFRVACTNSINFVDTKESIGACHSSEETGSSQDYILMPLWKDGSPFDSSLKDASNDEPQPSNDAGKKDDEILTALLESELDLSNIATTYPVPTTPNTRIHKDHPLDHEEHKKIIQALKDLSWIEAMQEELLQFKLQQVWTLVDLPYGKRAIGTKWVYRNKKDERGIMIGNKARLVAQGYTQEERIDYDEVFAPVARIEAIRLFLAYASFKDFVVYQMDRGTIDKTLFIKKVKGDILLVQIYVDDIIFGSTKKELCTEFEKLMHKKFQMSSMGELTFFLGLQVMQKEDGIFISQDKYVDEILKKFGFSTVRIASTPMETSKPLLKDAEAEDVDVHLYRSMIGSLMYLTASRPDIMFVVCACARFQVTPKVSHLHAVKRIFRYLKGQPKLGLWYPKDSPFDLEAYTDSDYAGASLDRKSTTGGCQFLGRRLISWQCKKQTIVANSTTEAEYVAAASCCGQVLWIQNQMLDYGYNFMNTKIHIDNESTICIVKNPVFHSKTKHIEIRHHFIRDSNEKKLIQMIKIHTDHNVADLLIKAFDVGRFQYLIASIGMLNP</sequence>
<dbReference type="Pfam" id="PF22936">
    <property type="entry name" value="Pol_BBD"/>
    <property type="match status" value="1"/>
</dbReference>
<dbReference type="CDD" id="cd09272">
    <property type="entry name" value="RNase_HI_RT_Ty1"/>
    <property type="match status" value="1"/>
</dbReference>
<feature type="coiled-coil region" evidence="2">
    <location>
        <begin position="270"/>
        <end position="304"/>
    </location>
</feature>
<keyword evidence="1" id="KW-0645">Protease</keyword>
<organism evidence="5 6">
    <name type="scientific">Tanacetum coccineum</name>
    <dbReference type="NCBI Taxonomy" id="301880"/>
    <lineage>
        <taxon>Eukaryota</taxon>
        <taxon>Viridiplantae</taxon>
        <taxon>Streptophyta</taxon>
        <taxon>Embryophyta</taxon>
        <taxon>Tracheophyta</taxon>
        <taxon>Spermatophyta</taxon>
        <taxon>Magnoliopsida</taxon>
        <taxon>eudicotyledons</taxon>
        <taxon>Gunneridae</taxon>
        <taxon>Pentapetalae</taxon>
        <taxon>asterids</taxon>
        <taxon>campanulids</taxon>
        <taxon>Asterales</taxon>
        <taxon>Asteraceae</taxon>
        <taxon>Asteroideae</taxon>
        <taxon>Anthemideae</taxon>
        <taxon>Anthemidinae</taxon>
        <taxon>Tanacetum</taxon>
    </lineage>
</organism>